<dbReference type="AlphaFoldDB" id="A0A060DPU7"/>
<dbReference type="Proteomes" id="UP000027186">
    <property type="component" value="Plasmid AbAZ39_p1"/>
</dbReference>
<evidence type="ECO:0000313" key="1">
    <source>
        <dbReference type="EMBL" id="AIB13203.1"/>
    </source>
</evidence>
<reference evidence="1 2" key="1">
    <citation type="journal article" date="2014" name="Genome Announc.">
        <title>Complete Genome Sequence of the Model Rhizosphere Strain Azospirillum brasilense Az39, Successfully Applied in Agriculture.</title>
        <authorList>
            <person name="Rivera D."/>
            <person name="Revale S."/>
            <person name="Molina R."/>
            <person name="Gualpa J."/>
            <person name="Puente M."/>
            <person name="Maroniche G."/>
            <person name="Paris G."/>
            <person name="Baker D."/>
            <person name="Clavijo B."/>
            <person name="McLay K."/>
            <person name="Spaepen S."/>
            <person name="Perticari A."/>
            <person name="Vazquez M."/>
            <person name="Wisniewski-Dye F."/>
            <person name="Watkins C."/>
            <person name="Martinez-Abarca F."/>
            <person name="Vanderleyden J."/>
            <person name="Cassan F."/>
        </authorList>
    </citation>
    <scope>NUCLEOTIDE SEQUENCE [LARGE SCALE GENOMIC DNA]</scope>
    <source>
        <strain evidence="1 2">Az39</strain>
        <plasmid evidence="1">AbAZ39_p1</plasmid>
    </source>
</reference>
<dbReference type="EMBL" id="CP007794">
    <property type="protein sequence ID" value="AIB13203.1"/>
    <property type="molecule type" value="Genomic_DNA"/>
</dbReference>
<keyword evidence="1" id="KW-0614">Plasmid</keyword>
<sequence length="60" mass="6188">MATSGTRPVLVVGVGGRAAGSLTFRGYLDVIGCITNHGVAYRAVIVRIAGGAYEVRVEPI</sequence>
<evidence type="ECO:0000313" key="2">
    <source>
        <dbReference type="Proteomes" id="UP000027186"/>
    </source>
</evidence>
<name>A0A060DPU7_9PROT</name>
<organism evidence="1 2">
    <name type="scientific">Azospirillum argentinense</name>
    <dbReference type="NCBI Taxonomy" id="2970906"/>
    <lineage>
        <taxon>Bacteria</taxon>
        <taxon>Pseudomonadati</taxon>
        <taxon>Pseudomonadota</taxon>
        <taxon>Alphaproteobacteria</taxon>
        <taxon>Rhodospirillales</taxon>
        <taxon>Azospirillaceae</taxon>
        <taxon>Azospirillum</taxon>
    </lineage>
</organism>
<geneLocation type="plasmid" evidence="1 2">
    <name>AbAZ39_p1</name>
</geneLocation>
<gene>
    <name evidence="1" type="ORF">ABAZ39_14665</name>
</gene>
<dbReference type="KEGG" id="abq:ABAZ39_14665"/>
<proteinExistence type="predicted"/>
<accession>A0A060DPU7</accession>
<dbReference type="RefSeq" id="WP_040133764.1">
    <property type="nucleotide sequence ID" value="NZ_CP007794.1"/>
</dbReference>
<protein>
    <submittedName>
        <fullName evidence="1">Uncharacterized protein</fullName>
    </submittedName>
</protein>